<organism evidence="2 3">
    <name type="scientific">Oscillochloris trichoides DG-6</name>
    <dbReference type="NCBI Taxonomy" id="765420"/>
    <lineage>
        <taxon>Bacteria</taxon>
        <taxon>Bacillati</taxon>
        <taxon>Chloroflexota</taxon>
        <taxon>Chloroflexia</taxon>
        <taxon>Chloroflexales</taxon>
        <taxon>Chloroflexineae</taxon>
        <taxon>Oscillochloridaceae</taxon>
        <taxon>Oscillochloris</taxon>
    </lineage>
</organism>
<dbReference type="AlphaFoldDB" id="E1IC75"/>
<reference evidence="2 3" key="1">
    <citation type="journal article" date="2011" name="J. Bacteriol.">
        <title>Draft genome sequence of the anoxygenic filamentous phototrophic bacterium Oscillochloris trichoides subsp. DG-6.</title>
        <authorList>
            <person name="Kuznetsov B.B."/>
            <person name="Ivanovsky R.N."/>
            <person name="Keppen O.I."/>
            <person name="Sukhacheva M.V."/>
            <person name="Bumazhkin B.K."/>
            <person name="Patutina E.O."/>
            <person name="Beletsky A.V."/>
            <person name="Mardanov A.V."/>
            <person name="Baslerov R.V."/>
            <person name="Panteleeva A.N."/>
            <person name="Kolganova T.V."/>
            <person name="Ravin N.V."/>
            <person name="Skryabin K.G."/>
        </authorList>
    </citation>
    <scope>NUCLEOTIDE SEQUENCE [LARGE SCALE GENOMIC DNA]</scope>
    <source>
        <strain evidence="2 3">DG-6</strain>
    </source>
</reference>
<dbReference type="Pfam" id="PF05872">
    <property type="entry name" value="HerA_C"/>
    <property type="match status" value="1"/>
</dbReference>
<accession>E1IC75</accession>
<proteinExistence type="predicted"/>
<dbReference type="STRING" id="765420.OSCT_0926"/>
<gene>
    <name evidence="2" type="ORF">OSCT_0926</name>
</gene>
<dbReference type="InterPro" id="IPR051162">
    <property type="entry name" value="T4SS_component"/>
</dbReference>
<comment type="caution">
    <text evidence="2">The sequence shown here is derived from an EMBL/GenBank/DDBJ whole genome shotgun (WGS) entry which is preliminary data.</text>
</comment>
<sequence length="936" mass="104867">MQEPFIYVSNPDELHYADSPGPNGIQVTQQQGSHAIFAVRVPFIPSFMTSDFTRTLAGAEMSRINLITLRQVRFLNDLINARIIADGSSAFDLRFIAQPSSIPGRPTSIEIVFLGKVFHANRNQAKNLCWNLWRKFRSHYPLEDPFNYPLAPVTSEEELLYYLLPIPIETVGQRQILELRKFEDVDPYVGDNMTGYFPHPFSPVVDASAFGRFLETLAQQEQPCVVSICLQPTALFQEELLLINQLLSRYRAITATATASHGWVELYRKERFEDLQRTFAPLINKRNHLFKIKIQLIGANYAPEDVLEALGSELIENTTPEPRQWVREAPLNDHELEVARYNFAFLEHGPWGKTQVDGVAARIRYLVDTMQAAGAFRLPIPPESGYLPGLEVRDEPFVLPPKRPDNNEAHISLGQIIHRGIITEQPFEISVRELNRHGLIAGATGSGKTNTCLHLLAQLWAQHQVPFLVMYPIDKPDYRLLMADPQIADQLLIFTLGDETTTPFRFNPFHVAEGMLLKTHLSLLMRCFMAAFSMWDPLPAIYRAALRQVYANAGWNLEHGKGGCGLPTPTMADFYTTLVAVSDAMTAGYDEEAKGRVRQSAEIRIRDLLLNAGTVVNTNSPAPLSEVLNRPTIMELGRVGSPEDSALIMAFLLVQLTQELQSRYKRLPVAQRGQQLHITLIEEAHRLMAAGHGKNEDLGDARGRGGEDFANILAEVRGYGEGILIAEQIPTQLVSGALGNTTLKLMHRLEDQESFKLFCEVMNLNERQREFVRSLGQGQVIVRDHDSRPVFVQVGNYLDRFQTSSDLPLIDDSDAAVKALMARCGITIGTAIPWEPPAVTQHTEGDLALDPQTAAREILARDGQVLPDALQDALSGMGNSMKLRSQVEQVCRQRFGQHPNYPQVRRAYLLLAAERMQRSGVPVDDRILNDLVGTTP</sequence>
<evidence type="ECO:0000259" key="1">
    <source>
        <dbReference type="Pfam" id="PF05872"/>
    </source>
</evidence>
<dbReference type="Gene3D" id="3.40.50.300">
    <property type="entry name" value="P-loop containing nucleotide triphosphate hydrolases"/>
    <property type="match status" value="2"/>
</dbReference>
<dbReference type="SUPFAM" id="SSF52540">
    <property type="entry name" value="P-loop containing nucleoside triphosphate hydrolases"/>
    <property type="match status" value="1"/>
</dbReference>
<dbReference type="Proteomes" id="UP000054010">
    <property type="component" value="Unassembled WGS sequence"/>
</dbReference>
<dbReference type="InterPro" id="IPR033186">
    <property type="entry name" value="HerA_C"/>
</dbReference>
<feature type="domain" description="Helicase HerA-like C-terminal" evidence="1">
    <location>
        <begin position="424"/>
        <end position="469"/>
    </location>
</feature>
<protein>
    <recommendedName>
        <fullName evidence="1">Helicase HerA-like C-terminal domain-containing protein</fullName>
    </recommendedName>
</protein>
<keyword evidence="3" id="KW-1185">Reference proteome</keyword>
<evidence type="ECO:0000313" key="3">
    <source>
        <dbReference type="Proteomes" id="UP000054010"/>
    </source>
</evidence>
<dbReference type="OrthoDB" id="9806951at2"/>
<dbReference type="PANTHER" id="PTHR30121">
    <property type="entry name" value="UNCHARACTERIZED PROTEIN YJGR-RELATED"/>
    <property type="match status" value="1"/>
</dbReference>
<dbReference type="PANTHER" id="PTHR30121:SF6">
    <property type="entry name" value="SLR6007 PROTEIN"/>
    <property type="match status" value="1"/>
</dbReference>
<dbReference type="InterPro" id="IPR027417">
    <property type="entry name" value="P-loop_NTPase"/>
</dbReference>
<dbReference type="HOGENOM" id="CLU_314430_0_0_0"/>
<evidence type="ECO:0000313" key="2">
    <source>
        <dbReference type="EMBL" id="EFO81192.1"/>
    </source>
</evidence>
<name>E1IC75_9CHLR</name>
<dbReference type="eggNOG" id="COG0433">
    <property type="taxonomic scope" value="Bacteria"/>
</dbReference>
<dbReference type="EMBL" id="ADVR01000022">
    <property type="protein sequence ID" value="EFO81192.1"/>
    <property type="molecule type" value="Genomic_DNA"/>
</dbReference>